<accession>A0A8H4L4D5</accession>
<dbReference type="EMBL" id="JAADYS010001728">
    <property type="protein sequence ID" value="KAF4461397.1"/>
    <property type="molecule type" value="Genomic_DNA"/>
</dbReference>
<organism evidence="1 2">
    <name type="scientific">Fusarium albosuccineum</name>
    <dbReference type="NCBI Taxonomy" id="1237068"/>
    <lineage>
        <taxon>Eukaryota</taxon>
        <taxon>Fungi</taxon>
        <taxon>Dikarya</taxon>
        <taxon>Ascomycota</taxon>
        <taxon>Pezizomycotina</taxon>
        <taxon>Sordariomycetes</taxon>
        <taxon>Hypocreomycetidae</taxon>
        <taxon>Hypocreales</taxon>
        <taxon>Nectriaceae</taxon>
        <taxon>Fusarium</taxon>
        <taxon>Fusarium decemcellulare species complex</taxon>
    </lineage>
</organism>
<gene>
    <name evidence="1" type="ORF">FALBO_11809</name>
</gene>
<protein>
    <submittedName>
        <fullName evidence="1">Uncharacterized protein</fullName>
    </submittedName>
</protein>
<dbReference type="AlphaFoldDB" id="A0A8H4L4D5"/>
<evidence type="ECO:0000313" key="1">
    <source>
        <dbReference type="EMBL" id="KAF4461397.1"/>
    </source>
</evidence>
<reference evidence="1 2" key="1">
    <citation type="submission" date="2020-01" db="EMBL/GenBank/DDBJ databases">
        <title>Identification and distribution of gene clusters putatively required for synthesis of sphingolipid metabolism inhibitors in phylogenetically diverse species of the filamentous fungus Fusarium.</title>
        <authorList>
            <person name="Kim H.-S."/>
            <person name="Busman M."/>
            <person name="Brown D.W."/>
            <person name="Divon H."/>
            <person name="Uhlig S."/>
            <person name="Proctor R.H."/>
        </authorList>
    </citation>
    <scope>NUCLEOTIDE SEQUENCE [LARGE SCALE GENOMIC DNA]</scope>
    <source>
        <strain evidence="1 2">NRRL 20459</strain>
    </source>
</reference>
<name>A0A8H4L4D5_9HYPO</name>
<keyword evidence="2" id="KW-1185">Reference proteome</keyword>
<proteinExistence type="predicted"/>
<evidence type="ECO:0000313" key="2">
    <source>
        <dbReference type="Proteomes" id="UP000554235"/>
    </source>
</evidence>
<sequence>MPILRRRSLVDSRSRPPVSREGQALFAHGVCIGISQSSPFLSRRLLLLPRFAADHRLPKSLEKAIALDAS</sequence>
<dbReference type="Proteomes" id="UP000554235">
    <property type="component" value="Unassembled WGS sequence"/>
</dbReference>
<comment type="caution">
    <text evidence="1">The sequence shown here is derived from an EMBL/GenBank/DDBJ whole genome shotgun (WGS) entry which is preliminary data.</text>
</comment>